<keyword evidence="2" id="KW-0472">Membrane</keyword>
<feature type="transmembrane region" description="Helical" evidence="2">
    <location>
        <begin position="110"/>
        <end position="129"/>
    </location>
</feature>
<feature type="transmembrane region" description="Helical" evidence="2">
    <location>
        <begin position="34"/>
        <end position="61"/>
    </location>
</feature>
<proteinExistence type="predicted"/>
<evidence type="ECO:0000313" key="5">
    <source>
        <dbReference type="Proteomes" id="UP000660862"/>
    </source>
</evidence>
<dbReference type="InterPro" id="IPR050640">
    <property type="entry name" value="Bact_2-comp_sensor_kinase"/>
</dbReference>
<accession>A0A917I2D4</accession>
<organism evidence="4 5">
    <name type="scientific">Parapedobacter pyrenivorans</name>
    <dbReference type="NCBI Taxonomy" id="1305674"/>
    <lineage>
        <taxon>Bacteria</taxon>
        <taxon>Pseudomonadati</taxon>
        <taxon>Bacteroidota</taxon>
        <taxon>Sphingobacteriia</taxon>
        <taxon>Sphingobacteriales</taxon>
        <taxon>Sphingobacteriaceae</taxon>
        <taxon>Parapedobacter</taxon>
    </lineage>
</organism>
<name>A0A917I2D4_9SPHI</name>
<dbReference type="Gene3D" id="3.30.565.10">
    <property type="entry name" value="Histidine kinase-like ATPase, C-terminal domain"/>
    <property type="match status" value="1"/>
</dbReference>
<keyword evidence="4" id="KW-0418">Kinase</keyword>
<dbReference type="GO" id="GO:0000155">
    <property type="term" value="F:phosphorelay sensor kinase activity"/>
    <property type="evidence" value="ECO:0007669"/>
    <property type="project" value="InterPro"/>
</dbReference>
<keyword evidence="4" id="KW-0808">Transferase</keyword>
<dbReference type="Proteomes" id="UP000660862">
    <property type="component" value="Unassembled WGS sequence"/>
</dbReference>
<dbReference type="Pfam" id="PF06580">
    <property type="entry name" value="His_kinase"/>
    <property type="match status" value="1"/>
</dbReference>
<dbReference type="GO" id="GO:0016020">
    <property type="term" value="C:membrane"/>
    <property type="evidence" value="ECO:0007669"/>
    <property type="project" value="InterPro"/>
</dbReference>
<evidence type="ECO:0000259" key="3">
    <source>
        <dbReference type="Pfam" id="PF06580"/>
    </source>
</evidence>
<dbReference type="InterPro" id="IPR036890">
    <property type="entry name" value="HATPase_C_sf"/>
</dbReference>
<dbReference type="SUPFAM" id="SSF55874">
    <property type="entry name" value="ATPase domain of HSP90 chaperone/DNA topoisomerase II/histidine kinase"/>
    <property type="match status" value="1"/>
</dbReference>
<dbReference type="AlphaFoldDB" id="A0A917I2D4"/>
<keyword evidence="1" id="KW-0175">Coiled coil</keyword>
<reference evidence="4" key="1">
    <citation type="journal article" date="2014" name="Int. J. Syst. Evol. Microbiol.">
        <title>Complete genome sequence of Corynebacterium casei LMG S-19264T (=DSM 44701T), isolated from a smear-ripened cheese.</title>
        <authorList>
            <consortium name="US DOE Joint Genome Institute (JGI-PGF)"/>
            <person name="Walter F."/>
            <person name="Albersmeier A."/>
            <person name="Kalinowski J."/>
            <person name="Ruckert C."/>
        </authorList>
    </citation>
    <scope>NUCLEOTIDE SEQUENCE</scope>
    <source>
        <strain evidence="4">CGMCC 1.12195</strain>
    </source>
</reference>
<dbReference type="EMBL" id="BMER01000007">
    <property type="protein sequence ID" value="GGH04636.1"/>
    <property type="molecule type" value="Genomic_DNA"/>
</dbReference>
<dbReference type="PANTHER" id="PTHR34220">
    <property type="entry name" value="SENSOR HISTIDINE KINASE YPDA"/>
    <property type="match status" value="1"/>
</dbReference>
<sequence length="341" mass="39483">MRVPLSYIVIFFHVAVWAVVLLFPFLISDAGTDYAIGVVPGIFFTMAGIIHCLLFYTNAYYLFPRFFNRHSWWLYILLSIVLVGVSFLLKHIILYRWFSETLVNPITHRIVFAPSFVFFAISIVYRKILDNIHRERLQKEERAERLATELKFLRSQINPHFLFNTLTNLVSLARKDSNLLEPALIQLSDLMRYMLYDTQGKRVPLAKEVAYLRDYIGLQRLRFEEDINITTTIELAPDTDQHCLIEPMLLIPFVENAFKHGSSHIDQPEIIIQLTAQQGRLTFRVKNRIAPPAVGTSKDSDSGIGLTNVKKRLELLYGNAYRLDINQQAGWYEAILKLTLS</sequence>
<dbReference type="InterPro" id="IPR010559">
    <property type="entry name" value="Sig_transdc_His_kin_internal"/>
</dbReference>
<evidence type="ECO:0000313" key="4">
    <source>
        <dbReference type="EMBL" id="GGH04636.1"/>
    </source>
</evidence>
<protein>
    <submittedName>
        <fullName evidence="4">Sensor histidine kinase</fullName>
    </submittedName>
</protein>
<feature type="coiled-coil region" evidence="1">
    <location>
        <begin position="129"/>
        <end position="156"/>
    </location>
</feature>
<evidence type="ECO:0000256" key="2">
    <source>
        <dbReference type="SAM" id="Phobius"/>
    </source>
</evidence>
<keyword evidence="2" id="KW-1133">Transmembrane helix</keyword>
<comment type="caution">
    <text evidence="4">The sequence shown here is derived from an EMBL/GenBank/DDBJ whole genome shotgun (WGS) entry which is preliminary data.</text>
</comment>
<feature type="domain" description="Signal transduction histidine kinase internal region" evidence="3">
    <location>
        <begin position="148"/>
        <end position="226"/>
    </location>
</feature>
<keyword evidence="2" id="KW-0812">Transmembrane</keyword>
<feature type="transmembrane region" description="Helical" evidence="2">
    <location>
        <begin position="7"/>
        <end position="28"/>
    </location>
</feature>
<dbReference type="RefSeq" id="WP_188508505.1">
    <property type="nucleotide sequence ID" value="NZ_BMER01000007.1"/>
</dbReference>
<reference evidence="4" key="2">
    <citation type="submission" date="2020-09" db="EMBL/GenBank/DDBJ databases">
        <authorList>
            <person name="Sun Q."/>
            <person name="Zhou Y."/>
        </authorList>
    </citation>
    <scope>NUCLEOTIDE SEQUENCE</scope>
    <source>
        <strain evidence="4">CGMCC 1.12195</strain>
    </source>
</reference>
<feature type="transmembrane region" description="Helical" evidence="2">
    <location>
        <begin position="73"/>
        <end position="98"/>
    </location>
</feature>
<evidence type="ECO:0000256" key="1">
    <source>
        <dbReference type="SAM" id="Coils"/>
    </source>
</evidence>
<dbReference type="PANTHER" id="PTHR34220:SF7">
    <property type="entry name" value="SENSOR HISTIDINE KINASE YPDA"/>
    <property type="match status" value="1"/>
</dbReference>
<gene>
    <name evidence="4" type="ORF">GCM10007415_46190</name>
</gene>
<keyword evidence="5" id="KW-1185">Reference proteome</keyword>